<gene>
    <name evidence="1" type="ORF">GCM10022207_55160</name>
</gene>
<protein>
    <submittedName>
        <fullName evidence="1">Uncharacterized protein</fullName>
    </submittedName>
</protein>
<sequence length="62" mass="6673">MSPFLYGFNGMLVTNIPYAKEIFRVANYSPVRRMGSEVRCVHGALMGTGCVRSVTAGTMGAV</sequence>
<comment type="caution">
    <text evidence="1">The sequence shown here is derived from an EMBL/GenBank/DDBJ whole genome shotgun (WGS) entry which is preliminary data.</text>
</comment>
<dbReference type="Proteomes" id="UP001501563">
    <property type="component" value="Unassembled WGS sequence"/>
</dbReference>
<evidence type="ECO:0000313" key="1">
    <source>
        <dbReference type="EMBL" id="GAA3881259.1"/>
    </source>
</evidence>
<evidence type="ECO:0000313" key="2">
    <source>
        <dbReference type="Proteomes" id="UP001501563"/>
    </source>
</evidence>
<reference evidence="2" key="1">
    <citation type="journal article" date="2019" name="Int. J. Syst. Evol. Microbiol.">
        <title>The Global Catalogue of Microorganisms (GCM) 10K type strain sequencing project: providing services to taxonomists for standard genome sequencing and annotation.</title>
        <authorList>
            <consortium name="The Broad Institute Genomics Platform"/>
            <consortium name="The Broad Institute Genome Sequencing Center for Infectious Disease"/>
            <person name="Wu L."/>
            <person name="Ma J."/>
        </authorList>
    </citation>
    <scope>NUCLEOTIDE SEQUENCE [LARGE SCALE GENOMIC DNA]</scope>
    <source>
        <strain evidence="2">JCM 16578</strain>
    </source>
</reference>
<keyword evidence="2" id="KW-1185">Reference proteome</keyword>
<name>A0ABP7KLT5_9ACTN</name>
<dbReference type="EMBL" id="BAAAZA010000017">
    <property type="protein sequence ID" value="GAA3881259.1"/>
    <property type="molecule type" value="Genomic_DNA"/>
</dbReference>
<organism evidence="1 2">
    <name type="scientific">Streptomyces lannensis</name>
    <dbReference type="NCBI Taxonomy" id="766498"/>
    <lineage>
        <taxon>Bacteria</taxon>
        <taxon>Bacillati</taxon>
        <taxon>Actinomycetota</taxon>
        <taxon>Actinomycetes</taxon>
        <taxon>Kitasatosporales</taxon>
        <taxon>Streptomycetaceae</taxon>
        <taxon>Streptomyces</taxon>
    </lineage>
</organism>
<proteinExistence type="predicted"/>
<accession>A0ABP7KLT5</accession>